<gene>
    <name evidence="9" type="ORF">D9V37_05700</name>
</gene>
<feature type="region of interest" description="Disordered" evidence="6">
    <location>
        <begin position="201"/>
        <end position="241"/>
    </location>
</feature>
<dbReference type="InterPro" id="IPR020846">
    <property type="entry name" value="MFS_dom"/>
</dbReference>
<dbReference type="RefSeq" id="WP_121805190.1">
    <property type="nucleotide sequence ID" value="NZ_RDBE01000005.1"/>
</dbReference>
<protein>
    <submittedName>
        <fullName evidence="9">MFS transporter</fullName>
    </submittedName>
</protein>
<keyword evidence="5 7" id="KW-0472">Membrane</keyword>
<evidence type="ECO:0000256" key="5">
    <source>
        <dbReference type="ARBA" id="ARBA00023136"/>
    </source>
</evidence>
<dbReference type="Pfam" id="PF07690">
    <property type="entry name" value="MFS_1"/>
    <property type="match status" value="1"/>
</dbReference>
<evidence type="ECO:0000313" key="10">
    <source>
        <dbReference type="Proteomes" id="UP000281708"/>
    </source>
</evidence>
<feature type="transmembrane region" description="Helical" evidence="7">
    <location>
        <begin position="311"/>
        <end position="331"/>
    </location>
</feature>
<feature type="transmembrane region" description="Helical" evidence="7">
    <location>
        <begin position="172"/>
        <end position="192"/>
    </location>
</feature>
<keyword evidence="10" id="KW-1185">Reference proteome</keyword>
<evidence type="ECO:0000313" key="9">
    <source>
        <dbReference type="EMBL" id="RLV50213.1"/>
    </source>
</evidence>
<accession>A0A3L8P685</accession>
<evidence type="ECO:0000259" key="8">
    <source>
        <dbReference type="PROSITE" id="PS50850"/>
    </source>
</evidence>
<feature type="transmembrane region" description="Helical" evidence="7">
    <location>
        <begin position="337"/>
        <end position="357"/>
    </location>
</feature>
<dbReference type="GO" id="GO:0005886">
    <property type="term" value="C:plasma membrane"/>
    <property type="evidence" value="ECO:0007669"/>
    <property type="project" value="UniProtKB-SubCell"/>
</dbReference>
<feature type="transmembrane region" description="Helical" evidence="7">
    <location>
        <begin position="283"/>
        <end position="304"/>
    </location>
</feature>
<comment type="caution">
    <text evidence="9">The sequence shown here is derived from an EMBL/GenBank/DDBJ whole genome shotgun (WGS) entry which is preliminary data.</text>
</comment>
<sequence>MTATTAAPAHYDRRLTLPLLLGSVLNPVNSSMVAVALVPIGAAFGEPPSRTTWLVTSLYVTTAIGQPLLGRLVDRFGPRRLYLAATALVGIAGMIGLLAQSLDWLIVSRVLLGLGTCSAFPAAMYLIRSEAERTGEEAPTGVLTALSVANQTVAVVGPTLGGLLIGLGSWRLVFGVNVPLSLACLVLGALRLPSTTAVELRDGGQGASVDESGDGRANPVDSRPLRPEGDPVSPADRRNRPPALHRRPALLLTYLRMTLYGVVVYSFLYGFTQWLEDGRGLGATSAGLLLLPMSVTAVAVTALVGRTRVLWWKLVLAAVAFCVAGAAMPLLGSATSVLALGFVTLCVGVGQGTASLANQNAVYLQAPPERMGAAAGFLRTAGYLGAIVSSAAVAAFFGADAGTHGLHELGWFVLGCALALLAVTLLDPSIRRSDQKVSP</sequence>
<organism evidence="9 10">
    <name type="scientific">Nocardioides mangrovicus</name>
    <dbReference type="NCBI Taxonomy" id="2478913"/>
    <lineage>
        <taxon>Bacteria</taxon>
        <taxon>Bacillati</taxon>
        <taxon>Actinomycetota</taxon>
        <taxon>Actinomycetes</taxon>
        <taxon>Propionibacteriales</taxon>
        <taxon>Nocardioidaceae</taxon>
        <taxon>Nocardioides</taxon>
    </lineage>
</organism>
<proteinExistence type="predicted"/>
<evidence type="ECO:0000256" key="2">
    <source>
        <dbReference type="ARBA" id="ARBA00022448"/>
    </source>
</evidence>
<dbReference type="InterPro" id="IPR036259">
    <property type="entry name" value="MFS_trans_sf"/>
</dbReference>
<feature type="domain" description="Major facilitator superfamily (MFS) profile" evidence="8">
    <location>
        <begin position="15"/>
        <end position="431"/>
    </location>
</feature>
<dbReference type="EMBL" id="RDBE01000005">
    <property type="protein sequence ID" value="RLV50213.1"/>
    <property type="molecule type" value="Genomic_DNA"/>
</dbReference>
<comment type="subcellular location">
    <subcellularLocation>
        <location evidence="1">Cell membrane</location>
        <topology evidence="1">Multi-pass membrane protein</topology>
    </subcellularLocation>
</comment>
<reference evidence="9 10" key="1">
    <citation type="submission" date="2018-10" db="EMBL/GenBank/DDBJ databases">
        <title>Marmoricola sp. 4Q3S-7 whole genome shotgun sequence.</title>
        <authorList>
            <person name="Li F."/>
        </authorList>
    </citation>
    <scope>NUCLEOTIDE SEQUENCE [LARGE SCALE GENOMIC DNA]</scope>
    <source>
        <strain evidence="9 10">4Q3S-7</strain>
    </source>
</reference>
<feature type="transmembrane region" description="Helical" evidence="7">
    <location>
        <begin position="249"/>
        <end position="271"/>
    </location>
</feature>
<dbReference type="Gene3D" id="1.20.1250.20">
    <property type="entry name" value="MFS general substrate transporter like domains"/>
    <property type="match status" value="1"/>
</dbReference>
<dbReference type="PANTHER" id="PTHR42718">
    <property type="entry name" value="MAJOR FACILITATOR SUPERFAMILY MULTIDRUG TRANSPORTER MFSC"/>
    <property type="match status" value="1"/>
</dbReference>
<feature type="transmembrane region" description="Helical" evidence="7">
    <location>
        <begin position="139"/>
        <end position="166"/>
    </location>
</feature>
<dbReference type="PANTHER" id="PTHR42718:SF9">
    <property type="entry name" value="MAJOR FACILITATOR SUPERFAMILY MULTIDRUG TRANSPORTER MFSC"/>
    <property type="match status" value="1"/>
</dbReference>
<dbReference type="AlphaFoldDB" id="A0A3L8P685"/>
<feature type="transmembrane region" description="Helical" evidence="7">
    <location>
        <begin position="53"/>
        <end position="69"/>
    </location>
</feature>
<dbReference type="SUPFAM" id="SSF103473">
    <property type="entry name" value="MFS general substrate transporter"/>
    <property type="match status" value="1"/>
</dbReference>
<evidence type="ECO:0000256" key="7">
    <source>
        <dbReference type="SAM" id="Phobius"/>
    </source>
</evidence>
<dbReference type="PROSITE" id="PS50850">
    <property type="entry name" value="MFS"/>
    <property type="match status" value="1"/>
</dbReference>
<feature type="transmembrane region" description="Helical" evidence="7">
    <location>
        <begin position="81"/>
        <end position="100"/>
    </location>
</feature>
<keyword evidence="3 7" id="KW-0812">Transmembrane</keyword>
<keyword evidence="4 7" id="KW-1133">Transmembrane helix</keyword>
<dbReference type="Proteomes" id="UP000281708">
    <property type="component" value="Unassembled WGS sequence"/>
</dbReference>
<feature type="transmembrane region" description="Helical" evidence="7">
    <location>
        <begin position="377"/>
        <end position="397"/>
    </location>
</feature>
<feature type="compositionally biased region" description="Basic and acidic residues" evidence="6">
    <location>
        <begin position="223"/>
        <end position="239"/>
    </location>
</feature>
<evidence type="ECO:0000256" key="3">
    <source>
        <dbReference type="ARBA" id="ARBA00022692"/>
    </source>
</evidence>
<dbReference type="InterPro" id="IPR011701">
    <property type="entry name" value="MFS"/>
</dbReference>
<evidence type="ECO:0000256" key="4">
    <source>
        <dbReference type="ARBA" id="ARBA00022989"/>
    </source>
</evidence>
<dbReference type="OrthoDB" id="3281800at2"/>
<evidence type="ECO:0000256" key="1">
    <source>
        <dbReference type="ARBA" id="ARBA00004651"/>
    </source>
</evidence>
<feature type="transmembrane region" description="Helical" evidence="7">
    <location>
        <begin position="106"/>
        <end position="127"/>
    </location>
</feature>
<keyword evidence="2" id="KW-0813">Transport</keyword>
<feature type="transmembrane region" description="Helical" evidence="7">
    <location>
        <begin position="409"/>
        <end position="426"/>
    </location>
</feature>
<evidence type="ECO:0000256" key="6">
    <source>
        <dbReference type="SAM" id="MobiDB-lite"/>
    </source>
</evidence>
<dbReference type="GO" id="GO:0022857">
    <property type="term" value="F:transmembrane transporter activity"/>
    <property type="evidence" value="ECO:0007669"/>
    <property type="project" value="InterPro"/>
</dbReference>
<name>A0A3L8P685_9ACTN</name>